<accession>A0AAE3GSH5</accession>
<dbReference type="Proteomes" id="UP001204953">
    <property type="component" value="Unassembled WGS sequence"/>
</dbReference>
<keyword evidence="1" id="KW-0472">Membrane</keyword>
<reference evidence="3" key="1">
    <citation type="submission" date="2022-06" db="EMBL/GenBank/DDBJ databases">
        <title>New cyanobacteria of genus Symplocastrum in benthos of Lake Baikal.</title>
        <authorList>
            <person name="Sorokovikova E."/>
            <person name="Tikhonova I."/>
            <person name="Krasnopeev A."/>
            <person name="Evseev P."/>
            <person name="Gladkikh A."/>
            <person name="Belykh O."/>
        </authorList>
    </citation>
    <scope>NUCLEOTIDE SEQUENCE</scope>
    <source>
        <strain evidence="3">BBK-W-15</strain>
    </source>
</reference>
<dbReference type="InterPro" id="IPR012347">
    <property type="entry name" value="Ferritin-like"/>
</dbReference>
<evidence type="ECO:0000259" key="2">
    <source>
        <dbReference type="Pfam" id="PF03713"/>
    </source>
</evidence>
<feature type="domain" description="DUF305" evidence="2">
    <location>
        <begin position="53"/>
        <end position="206"/>
    </location>
</feature>
<organism evidence="3 4">
    <name type="scientific">Limnofasciculus baicalensis BBK-W-15</name>
    <dbReference type="NCBI Taxonomy" id="2699891"/>
    <lineage>
        <taxon>Bacteria</taxon>
        <taxon>Bacillati</taxon>
        <taxon>Cyanobacteriota</taxon>
        <taxon>Cyanophyceae</taxon>
        <taxon>Coleofasciculales</taxon>
        <taxon>Coleofasciculaceae</taxon>
        <taxon>Limnofasciculus</taxon>
        <taxon>Limnofasciculus baicalensis</taxon>
    </lineage>
</organism>
<keyword evidence="4" id="KW-1185">Reference proteome</keyword>
<name>A0AAE3GSH5_9CYAN</name>
<keyword evidence="1" id="KW-0812">Transmembrane</keyword>
<dbReference type="AlphaFoldDB" id="A0AAE3GSH5"/>
<dbReference type="Gene3D" id="1.20.1260.10">
    <property type="match status" value="1"/>
</dbReference>
<sequence>MNNKSLIYSLIGLVAGTTILGAVAINRTAAQPQMLEKPPHSPMGMMMNQEKADSHFIEMMIPHHKGAVDMANLAMTKAKHPEIKTLAESIKQSQSQEIEQMNTWYKQWYGTDVPSMSSHAMGMPMNSERNSMEMGMMEHHTMGMDLDTLKNAPDFDRAFIEQMIPHHKMAVMMAAMILDSNRPEMRELANNIIQTQSAEIEQMREWKQDWYQ</sequence>
<protein>
    <submittedName>
        <fullName evidence="3">DUF305 domain-containing protein</fullName>
    </submittedName>
</protein>
<evidence type="ECO:0000256" key="1">
    <source>
        <dbReference type="SAM" id="Phobius"/>
    </source>
</evidence>
<dbReference type="InterPro" id="IPR005183">
    <property type="entry name" value="DUF305_CopM-like"/>
</dbReference>
<evidence type="ECO:0000313" key="3">
    <source>
        <dbReference type="EMBL" id="MCP2729038.1"/>
    </source>
</evidence>
<dbReference type="PANTHER" id="PTHR36933:SF1">
    <property type="entry name" value="SLL0788 PROTEIN"/>
    <property type="match status" value="1"/>
</dbReference>
<gene>
    <name evidence="3" type="ORF">NJ959_11275</name>
</gene>
<evidence type="ECO:0000313" key="4">
    <source>
        <dbReference type="Proteomes" id="UP001204953"/>
    </source>
</evidence>
<dbReference type="RefSeq" id="WP_254011827.1">
    <property type="nucleotide sequence ID" value="NZ_JAMZMM010000089.1"/>
</dbReference>
<dbReference type="PANTHER" id="PTHR36933">
    <property type="entry name" value="SLL0788 PROTEIN"/>
    <property type="match status" value="1"/>
</dbReference>
<dbReference type="EMBL" id="JAMZMM010000089">
    <property type="protein sequence ID" value="MCP2729038.1"/>
    <property type="molecule type" value="Genomic_DNA"/>
</dbReference>
<dbReference type="Pfam" id="PF03713">
    <property type="entry name" value="DUF305"/>
    <property type="match status" value="1"/>
</dbReference>
<feature type="transmembrane region" description="Helical" evidence="1">
    <location>
        <begin position="6"/>
        <end position="25"/>
    </location>
</feature>
<comment type="caution">
    <text evidence="3">The sequence shown here is derived from an EMBL/GenBank/DDBJ whole genome shotgun (WGS) entry which is preliminary data.</text>
</comment>
<proteinExistence type="predicted"/>
<keyword evidence="1" id="KW-1133">Transmembrane helix</keyword>